<accession>A0ABU6UFS2</accession>
<sequence length="68" mass="7462">MNLESLREGEGYQTSARPPVSLGKRRSDETSIPKLESSRGKQQRFGVNTIGFAPSPVSHYVTSSIEIP</sequence>
<organism evidence="2 3">
    <name type="scientific">Stylosanthes scabra</name>
    <dbReference type="NCBI Taxonomy" id="79078"/>
    <lineage>
        <taxon>Eukaryota</taxon>
        <taxon>Viridiplantae</taxon>
        <taxon>Streptophyta</taxon>
        <taxon>Embryophyta</taxon>
        <taxon>Tracheophyta</taxon>
        <taxon>Spermatophyta</taxon>
        <taxon>Magnoliopsida</taxon>
        <taxon>eudicotyledons</taxon>
        <taxon>Gunneridae</taxon>
        <taxon>Pentapetalae</taxon>
        <taxon>rosids</taxon>
        <taxon>fabids</taxon>
        <taxon>Fabales</taxon>
        <taxon>Fabaceae</taxon>
        <taxon>Papilionoideae</taxon>
        <taxon>50 kb inversion clade</taxon>
        <taxon>dalbergioids sensu lato</taxon>
        <taxon>Dalbergieae</taxon>
        <taxon>Pterocarpus clade</taxon>
        <taxon>Stylosanthes</taxon>
    </lineage>
</organism>
<dbReference type="EMBL" id="JASCZI010121118">
    <property type="protein sequence ID" value="MED6159889.1"/>
    <property type="molecule type" value="Genomic_DNA"/>
</dbReference>
<evidence type="ECO:0000313" key="2">
    <source>
        <dbReference type="EMBL" id="MED6159889.1"/>
    </source>
</evidence>
<keyword evidence="3" id="KW-1185">Reference proteome</keyword>
<dbReference type="Proteomes" id="UP001341840">
    <property type="component" value="Unassembled WGS sequence"/>
</dbReference>
<gene>
    <name evidence="2" type="ORF">PIB30_046418</name>
</gene>
<reference evidence="2 3" key="1">
    <citation type="journal article" date="2023" name="Plants (Basel)">
        <title>Bridging the Gap: Combining Genomics and Transcriptomics Approaches to Understand Stylosanthes scabra, an Orphan Legume from the Brazilian Caatinga.</title>
        <authorList>
            <person name="Ferreira-Neto J.R.C."/>
            <person name="da Silva M.D."/>
            <person name="Binneck E."/>
            <person name="de Melo N.F."/>
            <person name="da Silva R.H."/>
            <person name="de Melo A.L.T.M."/>
            <person name="Pandolfi V."/>
            <person name="Bustamante F.O."/>
            <person name="Brasileiro-Vidal A.C."/>
            <person name="Benko-Iseppon A.M."/>
        </authorList>
    </citation>
    <scope>NUCLEOTIDE SEQUENCE [LARGE SCALE GENOMIC DNA]</scope>
    <source>
        <tissue evidence="2">Leaves</tissue>
    </source>
</reference>
<protein>
    <submittedName>
        <fullName evidence="2">Uncharacterized protein</fullName>
    </submittedName>
</protein>
<evidence type="ECO:0000313" key="3">
    <source>
        <dbReference type="Proteomes" id="UP001341840"/>
    </source>
</evidence>
<proteinExistence type="predicted"/>
<feature type="compositionally biased region" description="Basic and acidic residues" evidence="1">
    <location>
        <begin position="25"/>
        <end position="39"/>
    </location>
</feature>
<comment type="caution">
    <text evidence="2">The sequence shown here is derived from an EMBL/GenBank/DDBJ whole genome shotgun (WGS) entry which is preliminary data.</text>
</comment>
<feature type="region of interest" description="Disordered" evidence="1">
    <location>
        <begin position="1"/>
        <end position="50"/>
    </location>
</feature>
<feature type="compositionally biased region" description="Basic and acidic residues" evidence="1">
    <location>
        <begin position="1"/>
        <end position="10"/>
    </location>
</feature>
<evidence type="ECO:0000256" key="1">
    <source>
        <dbReference type="SAM" id="MobiDB-lite"/>
    </source>
</evidence>
<name>A0ABU6UFS2_9FABA</name>